<sequence length="133" mass="14820">MRLVATEFQSDLSTLLPNLGVVSIRLNAVLSQPIKTSDCALQPNLVMSFDSTISSQAGLYFKEPMQYVVEPAFIITSGFNSYAFTLEKRLPIRTKENAFTDANQVSIVTFLSVIEVEVRRAIYTCLSVDKRCS</sequence>
<dbReference type="EMBL" id="AP018205">
    <property type="protein sequence ID" value="BAY59616.1"/>
    <property type="molecule type" value="Genomic_DNA"/>
</dbReference>
<dbReference type="Proteomes" id="UP000217895">
    <property type="component" value="Plasmid Plasmid2 dna"/>
</dbReference>
<geneLocation type="plasmid" evidence="1">
    <name>plasmid2</name>
</geneLocation>
<keyword evidence="2" id="KW-1185">Reference proteome</keyword>
<accession>A0A1Z4JSF7</accession>
<name>A0A1Z4JSF7_LEPBY</name>
<reference evidence="1 2" key="1">
    <citation type="submission" date="2017-06" db="EMBL/GenBank/DDBJ databases">
        <title>Genome sequencing of cyanobaciteial culture collection at National Institute for Environmental Studies (NIES).</title>
        <authorList>
            <person name="Hirose Y."/>
            <person name="Shimura Y."/>
            <person name="Fujisawa T."/>
            <person name="Nakamura Y."/>
            <person name="Kawachi M."/>
        </authorList>
    </citation>
    <scope>NUCLEOTIDE SEQUENCE [LARGE SCALE GENOMIC DNA]</scope>
    <source>
        <strain evidence="1 2">NIES-2135</strain>
        <plasmid evidence="2">Plasmid Plasmid2 dna</plasmid>
    </source>
</reference>
<proteinExistence type="predicted"/>
<evidence type="ECO:0000313" key="1">
    <source>
        <dbReference type="EMBL" id="BAY59616.1"/>
    </source>
</evidence>
<evidence type="ECO:0000313" key="2">
    <source>
        <dbReference type="Proteomes" id="UP000217895"/>
    </source>
</evidence>
<keyword evidence="1" id="KW-0614">Plasmid</keyword>
<organism evidence="1 2">
    <name type="scientific">Leptolyngbya boryana NIES-2135</name>
    <dbReference type="NCBI Taxonomy" id="1973484"/>
    <lineage>
        <taxon>Bacteria</taxon>
        <taxon>Bacillati</taxon>
        <taxon>Cyanobacteriota</taxon>
        <taxon>Cyanophyceae</taxon>
        <taxon>Leptolyngbyales</taxon>
        <taxon>Leptolyngbyaceae</taxon>
        <taxon>Leptolyngbya group</taxon>
        <taxon>Leptolyngbya</taxon>
    </lineage>
</organism>
<dbReference type="AlphaFoldDB" id="A0A1Z4JSF7"/>
<protein>
    <submittedName>
        <fullName evidence="1">Uncharacterized protein</fullName>
    </submittedName>
</protein>
<gene>
    <name evidence="1" type="ORF">NIES2135_64930</name>
</gene>